<evidence type="ECO:0000313" key="5">
    <source>
        <dbReference type="Proteomes" id="UP001595969"/>
    </source>
</evidence>
<dbReference type="PIRSF" id="PIRSF029008">
    <property type="entry name" value="MecA"/>
    <property type="match status" value="1"/>
</dbReference>
<dbReference type="PANTHER" id="PTHR39161:SF1">
    <property type="entry name" value="ADAPTER PROTEIN MECA 1"/>
    <property type="match status" value="1"/>
</dbReference>
<dbReference type="Proteomes" id="UP001595969">
    <property type="component" value="Unassembled WGS sequence"/>
</dbReference>
<accession>A0ABV9MTX3</accession>
<keyword evidence="3" id="KW-0175">Coiled coil</keyword>
<keyword evidence="5" id="KW-1185">Reference proteome</keyword>
<name>A0ABV9MTX3_9ENTE</name>
<comment type="domain">
    <text evidence="2">The N-terminal domain probably binds unfolded/aggregated proteins; the C-terminal domain interacts with ClpC.</text>
</comment>
<organism evidence="4 5">
    <name type="scientific">Enterococcus lemanii</name>
    <dbReference type="NCBI Taxonomy" id="1159752"/>
    <lineage>
        <taxon>Bacteria</taxon>
        <taxon>Bacillati</taxon>
        <taxon>Bacillota</taxon>
        <taxon>Bacilli</taxon>
        <taxon>Lactobacillales</taxon>
        <taxon>Enterococcaceae</taxon>
        <taxon>Enterococcus</taxon>
    </lineage>
</organism>
<dbReference type="Pfam" id="PF05389">
    <property type="entry name" value="MecA"/>
    <property type="match status" value="1"/>
</dbReference>
<dbReference type="HAMAP" id="MF_01124">
    <property type="entry name" value="MecA"/>
    <property type="match status" value="1"/>
</dbReference>
<dbReference type="EMBL" id="JBHSGS010000037">
    <property type="protein sequence ID" value="MFC4719397.1"/>
    <property type="molecule type" value="Genomic_DNA"/>
</dbReference>
<sequence length="243" mass="28204">MEMEHINENTIRVLLKPEDLSARGFNFFNLLTDRQEIEDFFYSVLEEVDVEGEFRGSEAVTFQVLPKDGGLELYISKNIGDEEGNPFDFLAQHLDEHRFSEFDEDLMDEEELKLEELLEEIESVNNVQEPKEEVKPESKKITKKIKELPRAYVFELLNFEAVIYLASALSLPEVKNNLYLINDHYFLSVAFSKEELESEIKNKVALISEFARLSPVTEDVLLEHGKIIMSEDALETTKHYFLA</sequence>
<dbReference type="InterPro" id="IPR008681">
    <property type="entry name" value="Neg-reg_MecA"/>
</dbReference>
<proteinExistence type="inferred from homology"/>
<reference evidence="5" key="1">
    <citation type="journal article" date="2019" name="Int. J. Syst. Evol. Microbiol.">
        <title>The Global Catalogue of Microorganisms (GCM) 10K type strain sequencing project: providing services to taxonomists for standard genome sequencing and annotation.</title>
        <authorList>
            <consortium name="The Broad Institute Genomics Platform"/>
            <consortium name="The Broad Institute Genome Sequencing Center for Infectious Disease"/>
            <person name="Wu L."/>
            <person name="Ma J."/>
        </authorList>
    </citation>
    <scope>NUCLEOTIDE SEQUENCE [LARGE SCALE GENOMIC DNA]</scope>
    <source>
        <strain evidence="5">CGMCC 1.19032</strain>
    </source>
</reference>
<comment type="function">
    <text evidence="2">Enables the recognition and targeting of unfolded and aggregated proteins to the ClpC protease or to other proteins involved in proteolysis.</text>
</comment>
<evidence type="ECO:0000256" key="3">
    <source>
        <dbReference type="SAM" id="Coils"/>
    </source>
</evidence>
<comment type="subunit">
    <text evidence="2">Homodimer.</text>
</comment>
<feature type="coiled-coil region" evidence="3">
    <location>
        <begin position="100"/>
        <end position="127"/>
    </location>
</feature>
<dbReference type="Gene3D" id="3.30.70.1950">
    <property type="match status" value="1"/>
</dbReference>
<evidence type="ECO:0000313" key="4">
    <source>
        <dbReference type="EMBL" id="MFC4719397.1"/>
    </source>
</evidence>
<evidence type="ECO:0000256" key="1">
    <source>
        <dbReference type="ARBA" id="ARBA00005397"/>
    </source>
</evidence>
<comment type="caution">
    <text evidence="4">The sequence shown here is derived from an EMBL/GenBank/DDBJ whole genome shotgun (WGS) entry which is preliminary data.</text>
</comment>
<comment type="similarity">
    <text evidence="1 2">Belongs to the MecA family.</text>
</comment>
<dbReference type="RefSeq" id="WP_204654963.1">
    <property type="nucleotide sequence ID" value="NZ_JAFBFD010000046.1"/>
</dbReference>
<dbReference type="PANTHER" id="PTHR39161">
    <property type="entry name" value="ADAPTER PROTEIN MECA"/>
    <property type="match status" value="1"/>
</dbReference>
<dbReference type="InterPro" id="IPR038471">
    <property type="entry name" value="MecA_C_sf"/>
</dbReference>
<gene>
    <name evidence="2" type="primary">mecA</name>
    <name evidence="4" type="ORF">ACFO5I_06595</name>
</gene>
<protein>
    <recommendedName>
        <fullName evidence="2">Adapter protein MecA</fullName>
    </recommendedName>
</protein>
<evidence type="ECO:0000256" key="2">
    <source>
        <dbReference type="HAMAP-Rule" id="MF_01124"/>
    </source>
</evidence>